<dbReference type="Pfam" id="PF20233">
    <property type="entry name" value="DUF6590"/>
    <property type="match status" value="1"/>
</dbReference>
<feature type="compositionally biased region" description="Basic and acidic residues" evidence="1">
    <location>
        <begin position="166"/>
        <end position="199"/>
    </location>
</feature>
<reference evidence="3" key="1">
    <citation type="submission" date="2023-11" db="EMBL/GenBank/DDBJ databases">
        <title>The genome sequences of three competitors of mushroom-forming fungi.</title>
        <authorList>
            <person name="Beijen E."/>
            <person name="Ohm R.A."/>
        </authorList>
    </citation>
    <scope>NUCLEOTIDE SEQUENCE</scope>
    <source>
        <strain evidence="3">CBS 100526</strain>
    </source>
</reference>
<evidence type="ECO:0000259" key="2">
    <source>
        <dbReference type="Pfam" id="PF20233"/>
    </source>
</evidence>
<evidence type="ECO:0000313" key="3">
    <source>
        <dbReference type="EMBL" id="KAK4082183.1"/>
    </source>
</evidence>
<organism evidence="3 4">
    <name type="scientific">Trichoderma aggressivum f. europaeum</name>
    <dbReference type="NCBI Taxonomy" id="173218"/>
    <lineage>
        <taxon>Eukaryota</taxon>
        <taxon>Fungi</taxon>
        <taxon>Dikarya</taxon>
        <taxon>Ascomycota</taxon>
        <taxon>Pezizomycotina</taxon>
        <taxon>Sordariomycetes</taxon>
        <taxon>Hypocreomycetidae</taxon>
        <taxon>Hypocreales</taxon>
        <taxon>Hypocreaceae</taxon>
        <taxon>Trichoderma</taxon>
    </lineage>
</organism>
<protein>
    <recommendedName>
        <fullName evidence="2">DUF6590 domain-containing protein</fullName>
    </recommendedName>
</protein>
<comment type="caution">
    <text evidence="3">The sequence shown here is derived from an EMBL/GenBank/DDBJ whole genome shotgun (WGS) entry which is preliminary data.</text>
</comment>
<sequence>MYHGSKSKSHQWGSWSDWVLDEQHHRYYRFRQDSEGNYDYDWDQHDSAAAAHAQTPRDTTINDITEGLKGLTTDYDGSISEDHLSNSKSGRPKSKHRHRTGSHDEDSAQGAYRTSTAESLHVSQAGQYDYMASQYVHGSSEAQYYQPSTSDFVGGVDSQSAPVYGGREDRSAENHAADRPLHGYDERNHYGERKHSPDQDHEDDELANTIAESQDYNAYAYANAGESSASAYAQYDDDEDEGPPTPKAQSGAGSYHIAALEEPLEELDPRYRVEPSSKFQPGENESANSNAGKIFKVHWSEPQGASSEGAPSVSGKHEIQNRFGTKFFVGFRRFIVIANDQGHCTCVPILTYGGKACKKKGVKADKHGIIHERGSKPRLLDKEPKLGFPPVRVEMKEEGEKLSKESRVNYSKLVTVEHNVKVFFIGSIVYNDWDLVSDAVNHCWNKKNHQKQRHR</sequence>
<proteinExistence type="predicted"/>
<dbReference type="Proteomes" id="UP001273209">
    <property type="component" value="Unassembled WGS sequence"/>
</dbReference>
<feature type="compositionally biased region" description="Basic residues" evidence="1">
    <location>
        <begin position="90"/>
        <end position="100"/>
    </location>
</feature>
<feature type="region of interest" description="Disordered" evidence="1">
    <location>
        <begin position="232"/>
        <end position="253"/>
    </location>
</feature>
<feature type="compositionally biased region" description="Polar residues" evidence="1">
    <location>
        <begin position="150"/>
        <end position="161"/>
    </location>
</feature>
<name>A0AAE1IHD3_9HYPO</name>
<gene>
    <name evidence="3" type="ORF">Triagg1_1995</name>
</gene>
<dbReference type="RefSeq" id="XP_062758851.1">
    <property type="nucleotide sequence ID" value="XM_062896126.1"/>
</dbReference>
<dbReference type="EMBL" id="JAWRVG010000005">
    <property type="protein sequence ID" value="KAK4082183.1"/>
    <property type="molecule type" value="Genomic_DNA"/>
</dbReference>
<evidence type="ECO:0000313" key="4">
    <source>
        <dbReference type="Proteomes" id="UP001273209"/>
    </source>
</evidence>
<dbReference type="PANTHER" id="PTHR35391">
    <property type="entry name" value="C2H2-TYPE DOMAIN-CONTAINING PROTEIN-RELATED"/>
    <property type="match status" value="1"/>
</dbReference>
<accession>A0AAE1IHD3</accession>
<dbReference type="PANTHER" id="PTHR35391:SF5">
    <property type="entry name" value="DUF6590 DOMAIN-CONTAINING PROTEIN"/>
    <property type="match status" value="1"/>
</dbReference>
<dbReference type="InterPro" id="IPR046497">
    <property type="entry name" value="DUF6590"/>
</dbReference>
<keyword evidence="4" id="KW-1185">Reference proteome</keyword>
<feature type="region of interest" description="Disordered" evidence="1">
    <location>
        <begin position="150"/>
        <end position="203"/>
    </location>
</feature>
<feature type="region of interest" description="Disordered" evidence="1">
    <location>
        <begin position="75"/>
        <end position="119"/>
    </location>
</feature>
<evidence type="ECO:0000256" key="1">
    <source>
        <dbReference type="SAM" id="MobiDB-lite"/>
    </source>
</evidence>
<feature type="domain" description="DUF6590" evidence="2">
    <location>
        <begin position="291"/>
        <end position="434"/>
    </location>
</feature>
<dbReference type="AlphaFoldDB" id="A0AAE1IHD3"/>
<dbReference type="GeneID" id="87916031"/>